<dbReference type="AlphaFoldDB" id="A0A0F7CP74"/>
<dbReference type="EMBL" id="CP009922">
    <property type="protein sequence ID" value="AKG44166.1"/>
    <property type="molecule type" value="Genomic_DNA"/>
</dbReference>
<dbReference type="KEGG" id="sxi:SXIM_27820"/>
<keyword evidence="2" id="KW-1185">Reference proteome</keyword>
<gene>
    <name evidence="1" type="ORF">SXIM_27820</name>
</gene>
<organism evidence="1 2">
    <name type="scientific">Streptomyces xiamenensis</name>
    <dbReference type="NCBI Taxonomy" id="408015"/>
    <lineage>
        <taxon>Bacteria</taxon>
        <taxon>Bacillati</taxon>
        <taxon>Actinomycetota</taxon>
        <taxon>Actinomycetes</taxon>
        <taxon>Kitasatosporales</taxon>
        <taxon>Streptomycetaceae</taxon>
        <taxon>Streptomyces</taxon>
    </lineage>
</organism>
<dbReference type="Proteomes" id="UP000034034">
    <property type="component" value="Chromosome"/>
</dbReference>
<name>A0A0F7CP74_9ACTN</name>
<evidence type="ECO:0000313" key="2">
    <source>
        <dbReference type="Proteomes" id="UP000034034"/>
    </source>
</evidence>
<protein>
    <submittedName>
        <fullName evidence="1">Uncharacterized protein</fullName>
    </submittedName>
</protein>
<evidence type="ECO:0000313" key="1">
    <source>
        <dbReference type="EMBL" id="AKG44166.1"/>
    </source>
</evidence>
<proteinExistence type="predicted"/>
<reference evidence="1" key="1">
    <citation type="submission" date="2019-08" db="EMBL/GenBank/DDBJ databases">
        <title>Complete genome sequence of a mangrove-derived Streptomyces xiamenensis.</title>
        <authorList>
            <person name="Xu J."/>
        </authorList>
    </citation>
    <scope>NUCLEOTIDE SEQUENCE</scope>
    <source>
        <strain evidence="1">318</strain>
    </source>
</reference>
<accession>A0A0F7CP74</accession>
<dbReference type="HOGENOM" id="CLU_3297492_0_0_11"/>
<sequence>MALRRCHGRDQLLVGGSQGRVRRTCTILLPNDRSGKTAEA</sequence>